<evidence type="ECO:0000256" key="1">
    <source>
        <dbReference type="SAM" id="SignalP"/>
    </source>
</evidence>
<dbReference type="RefSeq" id="WP_089320393.1">
    <property type="nucleotide sequence ID" value="NZ_FZOQ01000016.1"/>
</dbReference>
<dbReference type="SUPFAM" id="SSF53300">
    <property type="entry name" value="vWA-like"/>
    <property type="match status" value="1"/>
</dbReference>
<dbReference type="OrthoDB" id="9805121at2"/>
<dbReference type="InterPro" id="IPR008969">
    <property type="entry name" value="CarboxyPept-like_regulatory"/>
</dbReference>
<dbReference type="InterPro" id="IPR021908">
    <property type="entry name" value="YfbK_C"/>
</dbReference>
<evidence type="ECO:0000313" key="3">
    <source>
        <dbReference type="EMBL" id="SNS89773.1"/>
    </source>
</evidence>
<dbReference type="PANTHER" id="PTHR10579">
    <property type="entry name" value="CALCIUM-ACTIVATED CHLORIDE CHANNEL REGULATOR"/>
    <property type="match status" value="1"/>
</dbReference>
<dbReference type="CDD" id="cd01465">
    <property type="entry name" value="vWA_subgroup"/>
    <property type="match status" value="1"/>
</dbReference>
<feature type="signal peptide" evidence="1">
    <location>
        <begin position="1"/>
        <end position="21"/>
    </location>
</feature>
<sequence>MKKYVYMLLFALLMVGLRAQAQERTITGTVRDAQDGQPIPGVTVHVKGTRLGTTTSQHGKYSLAVPDENVILVFAFIGYKSQEVKVKQQQVVDVQLRQDTQALEEVVVTGYGLQRVRIRGVSALGGKVAGVQAQGAPSLYFDAKPTAHNTENYAYIKENTFQDARKTPLSTFSIDVDNAAYSNVRRFLNNGQRPPKDAVRIEEMINYFSYDYPQPTGEVPFSITTELSGCPWNKESQLLHIGLQGREVPTGNLPASNLVFLIDVSGSMLSEDKLPLVKAGFKLLVDQLRAQDKVALVVYAGSVGLVLPSTAGNQKDKIMQAINNLEAGGSTAGGAGIKLAYQVAQDNFIEGGNNRVILATDGDFNVGVSSDSELQRLIEEKRETGVNLTVLGFGTGNLKDSRMEQLADKGNGNYAYVDNILEAKKVFVNEFGGTLFTIAKDVKLQLEFNPGKVKAYRLIGYENRILEDKDFNDDKKDAGDLGSGHTVTALYEIIPANERTAKSYTGKVDDLKYQQTIISSAASSSDEILTLKLRYKDPNGNKSRLLENVVTAKAVPTDETSDDFRFSAAVAACGMLLRDSEHKGTATYPTVLELAEGARGQDKEGYRIEFINLVKSMNLLSDGR</sequence>
<dbReference type="PROSITE" id="PS50234">
    <property type="entry name" value="VWFA"/>
    <property type="match status" value="1"/>
</dbReference>
<dbReference type="InterPro" id="IPR036465">
    <property type="entry name" value="vWFA_dom_sf"/>
</dbReference>
<dbReference type="SUPFAM" id="SSF49464">
    <property type="entry name" value="Carboxypeptidase regulatory domain-like"/>
    <property type="match status" value="1"/>
</dbReference>
<dbReference type="PROSITE" id="PS00435">
    <property type="entry name" value="PEROXIDASE_1"/>
    <property type="match status" value="1"/>
</dbReference>
<dbReference type="SMART" id="SM00327">
    <property type="entry name" value="VWA"/>
    <property type="match status" value="1"/>
</dbReference>
<dbReference type="InterPro" id="IPR022156">
    <property type="entry name" value="Uncharacterised_YfbK_N"/>
</dbReference>
<protein>
    <submittedName>
        <fullName evidence="3">Ca-activated chloride channel family protein</fullName>
    </submittedName>
</protein>
<reference evidence="4" key="1">
    <citation type="submission" date="2017-06" db="EMBL/GenBank/DDBJ databases">
        <authorList>
            <person name="Varghese N."/>
            <person name="Submissions S."/>
        </authorList>
    </citation>
    <scope>NUCLEOTIDE SEQUENCE [LARGE SCALE GENOMIC DNA]</scope>
    <source>
        <strain evidence="4">NKM1</strain>
    </source>
</reference>
<dbReference type="InterPro" id="IPR019793">
    <property type="entry name" value="Peroxidases_heam-ligand_BS"/>
</dbReference>
<dbReference type="PANTHER" id="PTHR10579:SF43">
    <property type="entry name" value="ZINC FINGER (C3HC4-TYPE RING FINGER) FAMILY PROTEIN"/>
    <property type="match status" value="1"/>
</dbReference>
<name>A0A239I9P7_9BACT</name>
<keyword evidence="4" id="KW-1185">Reference proteome</keyword>
<dbReference type="Pfam" id="PF12450">
    <property type="entry name" value="vWF_A"/>
    <property type="match status" value="1"/>
</dbReference>
<dbReference type="Pfam" id="PF13715">
    <property type="entry name" value="CarbopepD_reg_2"/>
    <property type="match status" value="1"/>
</dbReference>
<keyword evidence="1" id="KW-0732">Signal</keyword>
<dbReference type="Pfam" id="PF00092">
    <property type="entry name" value="VWA"/>
    <property type="match status" value="1"/>
</dbReference>
<evidence type="ECO:0000313" key="4">
    <source>
        <dbReference type="Proteomes" id="UP000198432"/>
    </source>
</evidence>
<gene>
    <name evidence="3" type="ORF">SAMN06296052_11639</name>
</gene>
<dbReference type="Proteomes" id="UP000198432">
    <property type="component" value="Unassembled WGS sequence"/>
</dbReference>
<dbReference type="InterPro" id="IPR051266">
    <property type="entry name" value="CLCR"/>
</dbReference>
<feature type="chain" id="PRO_5012828246" evidence="1">
    <location>
        <begin position="22"/>
        <end position="624"/>
    </location>
</feature>
<feature type="domain" description="VWFA" evidence="2">
    <location>
        <begin position="257"/>
        <end position="435"/>
    </location>
</feature>
<dbReference type="EMBL" id="FZOQ01000016">
    <property type="protein sequence ID" value="SNS89773.1"/>
    <property type="molecule type" value="Genomic_DNA"/>
</dbReference>
<dbReference type="Gene3D" id="2.60.40.1120">
    <property type="entry name" value="Carboxypeptidase-like, regulatory domain"/>
    <property type="match status" value="1"/>
</dbReference>
<dbReference type="Gene3D" id="3.40.50.410">
    <property type="entry name" value="von Willebrand factor, type A domain"/>
    <property type="match status" value="1"/>
</dbReference>
<dbReference type="AlphaFoldDB" id="A0A239I9P7"/>
<accession>A0A239I9P7</accession>
<evidence type="ECO:0000259" key="2">
    <source>
        <dbReference type="PROSITE" id="PS50234"/>
    </source>
</evidence>
<proteinExistence type="predicted"/>
<dbReference type="Pfam" id="PF12034">
    <property type="entry name" value="YfbK_C"/>
    <property type="match status" value="1"/>
</dbReference>
<organism evidence="3 4">
    <name type="scientific">Pontibacter ummariensis</name>
    <dbReference type="NCBI Taxonomy" id="1610492"/>
    <lineage>
        <taxon>Bacteria</taxon>
        <taxon>Pseudomonadati</taxon>
        <taxon>Bacteroidota</taxon>
        <taxon>Cytophagia</taxon>
        <taxon>Cytophagales</taxon>
        <taxon>Hymenobacteraceae</taxon>
        <taxon>Pontibacter</taxon>
    </lineage>
</organism>
<dbReference type="InterPro" id="IPR002035">
    <property type="entry name" value="VWF_A"/>
</dbReference>